<evidence type="ECO:0000256" key="1">
    <source>
        <dbReference type="ARBA" id="ARBA00004567"/>
    </source>
</evidence>
<accession>A0A0S4IHX6</accession>
<dbReference type="Pfam" id="PF00638">
    <property type="entry name" value="Ran_BP1"/>
    <property type="match status" value="1"/>
</dbReference>
<evidence type="ECO:0000313" key="12">
    <source>
        <dbReference type="EMBL" id="CUE69985.1"/>
    </source>
</evidence>
<evidence type="ECO:0000259" key="11">
    <source>
        <dbReference type="PROSITE" id="PS50196"/>
    </source>
</evidence>
<feature type="domain" description="RanBD1" evidence="11">
    <location>
        <begin position="212"/>
        <end position="299"/>
    </location>
</feature>
<feature type="region of interest" description="Disordered" evidence="10">
    <location>
        <begin position="203"/>
        <end position="228"/>
    </location>
</feature>
<dbReference type="InterPro" id="IPR011993">
    <property type="entry name" value="PH-like_dom_sf"/>
</dbReference>
<protein>
    <submittedName>
        <fullName evidence="12">Ran-binding protein, putative</fullName>
    </submittedName>
</protein>
<feature type="compositionally biased region" description="Acidic residues" evidence="10">
    <location>
        <begin position="207"/>
        <end position="217"/>
    </location>
</feature>
<dbReference type="SMART" id="SM00160">
    <property type="entry name" value="RanBD"/>
    <property type="match status" value="1"/>
</dbReference>
<evidence type="ECO:0000256" key="3">
    <source>
        <dbReference type="ARBA" id="ARBA00022737"/>
    </source>
</evidence>
<evidence type="ECO:0000256" key="7">
    <source>
        <dbReference type="ARBA" id="ARBA00023010"/>
    </source>
</evidence>
<organism evidence="12 13">
    <name type="scientific">Bodo saltans</name>
    <name type="common">Flagellated protozoan</name>
    <dbReference type="NCBI Taxonomy" id="75058"/>
    <lineage>
        <taxon>Eukaryota</taxon>
        <taxon>Discoba</taxon>
        <taxon>Euglenozoa</taxon>
        <taxon>Kinetoplastea</taxon>
        <taxon>Metakinetoplastina</taxon>
        <taxon>Eubodonida</taxon>
        <taxon>Bodonidae</taxon>
        <taxon>Bodo</taxon>
    </lineage>
</organism>
<dbReference type="PROSITE" id="PS50196">
    <property type="entry name" value="RANBD1"/>
    <property type="match status" value="1"/>
</dbReference>
<name>A0A0S4IHX6_BODSA</name>
<dbReference type="InterPro" id="IPR015007">
    <property type="entry name" value="NUP2/50/61"/>
</dbReference>
<evidence type="ECO:0000256" key="2">
    <source>
        <dbReference type="ARBA" id="ARBA00022448"/>
    </source>
</evidence>
<evidence type="ECO:0000256" key="10">
    <source>
        <dbReference type="SAM" id="MobiDB-lite"/>
    </source>
</evidence>
<keyword evidence="9" id="KW-0539">Nucleus</keyword>
<dbReference type="GO" id="GO:0015031">
    <property type="term" value="P:protein transport"/>
    <property type="evidence" value="ECO:0007669"/>
    <property type="project" value="UniProtKB-KW"/>
</dbReference>
<proteinExistence type="predicted"/>
<dbReference type="Gene3D" id="2.30.29.30">
    <property type="entry name" value="Pleckstrin-homology domain (PH domain)/Phosphotyrosine-binding domain (PTB)"/>
    <property type="match status" value="1"/>
</dbReference>
<dbReference type="GO" id="GO:0051028">
    <property type="term" value="P:mRNA transport"/>
    <property type="evidence" value="ECO:0007669"/>
    <property type="project" value="UniProtKB-KW"/>
</dbReference>
<dbReference type="InterPro" id="IPR045255">
    <property type="entry name" value="RanBP1-like"/>
</dbReference>
<dbReference type="AlphaFoldDB" id="A0A0S4IHX6"/>
<keyword evidence="6" id="KW-0007">Acetylation</keyword>
<comment type="subcellular location">
    <subcellularLocation>
        <location evidence="1">Nucleus</location>
        <location evidence="1">Nuclear pore complex</location>
    </subcellularLocation>
</comment>
<dbReference type="GO" id="GO:0005643">
    <property type="term" value="C:nuclear pore"/>
    <property type="evidence" value="ECO:0007669"/>
    <property type="project" value="UniProtKB-SubCell"/>
</dbReference>
<evidence type="ECO:0000256" key="9">
    <source>
        <dbReference type="ARBA" id="ARBA00023242"/>
    </source>
</evidence>
<reference evidence="13" key="1">
    <citation type="submission" date="2015-09" db="EMBL/GenBank/DDBJ databases">
        <authorList>
            <consortium name="Pathogen Informatics"/>
        </authorList>
    </citation>
    <scope>NUCLEOTIDE SEQUENCE [LARGE SCALE GENOMIC DNA]</scope>
    <source>
        <strain evidence="13">Lake Konstanz</strain>
    </source>
</reference>
<keyword evidence="3" id="KW-0677">Repeat</keyword>
<evidence type="ECO:0000256" key="5">
    <source>
        <dbReference type="ARBA" id="ARBA00022927"/>
    </source>
</evidence>
<keyword evidence="2" id="KW-0813">Transport</keyword>
<dbReference type="OMA" id="KSEDTHA"/>
<evidence type="ECO:0000256" key="4">
    <source>
        <dbReference type="ARBA" id="ARBA00022816"/>
    </source>
</evidence>
<evidence type="ECO:0000256" key="6">
    <source>
        <dbReference type="ARBA" id="ARBA00022990"/>
    </source>
</evidence>
<evidence type="ECO:0000256" key="8">
    <source>
        <dbReference type="ARBA" id="ARBA00023132"/>
    </source>
</evidence>
<dbReference type="VEuPathDB" id="TriTrypDB:BSAL_52255"/>
<dbReference type="PANTHER" id="PTHR23138:SF141">
    <property type="entry name" value="NUCLEAR PORE COMPLEX PROTEIN NUP50"/>
    <property type="match status" value="1"/>
</dbReference>
<dbReference type="SUPFAM" id="SSF50729">
    <property type="entry name" value="PH domain-like"/>
    <property type="match status" value="1"/>
</dbReference>
<feature type="compositionally biased region" description="Basic and acidic residues" evidence="10">
    <location>
        <begin position="1"/>
        <end position="12"/>
    </location>
</feature>
<dbReference type="PANTHER" id="PTHR23138">
    <property type="entry name" value="RAN BINDING PROTEIN"/>
    <property type="match status" value="1"/>
</dbReference>
<dbReference type="InterPro" id="IPR000156">
    <property type="entry name" value="Ran_bind_dom"/>
</dbReference>
<evidence type="ECO:0000313" key="13">
    <source>
        <dbReference type="Proteomes" id="UP000051952"/>
    </source>
</evidence>
<gene>
    <name evidence="12" type="ORF">BSAL_52255</name>
</gene>
<keyword evidence="8" id="KW-0906">Nuclear pore complex</keyword>
<dbReference type="Proteomes" id="UP000051952">
    <property type="component" value="Unassembled WGS sequence"/>
</dbReference>
<dbReference type="OrthoDB" id="2357150at2759"/>
<dbReference type="Pfam" id="PF08911">
    <property type="entry name" value="NUP50"/>
    <property type="match status" value="1"/>
</dbReference>
<dbReference type="EMBL" id="CYKH01000080">
    <property type="protein sequence ID" value="CUE69985.1"/>
    <property type="molecule type" value="Genomic_DNA"/>
</dbReference>
<keyword evidence="4" id="KW-0509">mRNA transport</keyword>
<sequence length="355" mass="35658">MSDDAGSRKRVAENQGGSRHGDDRDDEDFVTTPQVASAEVMATRRIISVRKPVVAADAAPAASGGAAPSPFGSVLGSFGTATASVAPSPFAAFGKVPAAAPVAPSPFAAFGSAPAAPVAPSPFAAFGSAPAPVKPAGGFGSGLNFGIAPAAPKPTEPKKEETPFAAAPAPGGFNFGGAVKFDFGAAASSFSAAAANAAAKAQAAPEEGADGEEDPEAEVPISGGASSGAPLLAATDVKTGEEGDLALFETHNAKLFVFHADDKTWHERGAGSLKVSKKADGTVTRVVMRDGKMKKVLLNCNLDKESFRIAQKQEKMFSFSAPNEGVVGTYLVKITGPTGAAETKAFLAVAEKVIA</sequence>
<feature type="region of interest" description="Disordered" evidence="10">
    <location>
        <begin position="1"/>
        <end position="33"/>
    </location>
</feature>
<keyword evidence="13" id="KW-1185">Reference proteome</keyword>
<keyword evidence="5" id="KW-0653">Protein transport</keyword>
<keyword evidence="7" id="KW-0811">Translocation</keyword>